<organism evidence="1 2">
    <name type="scientific">Microvirga tunisiensis</name>
    <dbReference type="NCBI Taxonomy" id="2108360"/>
    <lineage>
        <taxon>Bacteria</taxon>
        <taxon>Pseudomonadati</taxon>
        <taxon>Pseudomonadota</taxon>
        <taxon>Alphaproteobacteria</taxon>
        <taxon>Hyphomicrobiales</taxon>
        <taxon>Methylobacteriaceae</taxon>
        <taxon>Microvirga</taxon>
    </lineage>
</organism>
<evidence type="ECO:0008006" key="3">
    <source>
        <dbReference type="Google" id="ProtNLM"/>
    </source>
</evidence>
<name>A0A5N7MZH1_9HYPH</name>
<accession>A0A5N7MZH1</accession>
<keyword evidence="2" id="KW-1185">Reference proteome</keyword>
<protein>
    <recommendedName>
        <fullName evidence="3">UVR domain-containing protein</fullName>
    </recommendedName>
</protein>
<dbReference type="RefSeq" id="WP_152716082.1">
    <property type="nucleotide sequence ID" value="NZ_VOSJ01000229.1"/>
</dbReference>
<dbReference type="EMBL" id="VOSK01000218">
    <property type="protein sequence ID" value="MPR29326.1"/>
    <property type="molecule type" value="Genomic_DNA"/>
</dbReference>
<gene>
    <name evidence="1" type="ORF">FS320_30565</name>
</gene>
<sequence length="98" mass="11658">MFVFVSHPQQDALVLTGANVSKPIYTLSPHSTFLIEQWPWRSQMSEEQIAWTKALEHKRMELIQALARRDFAEADRLKETIEEMERHARSRGWRLKEH</sequence>
<reference evidence="1 2" key="1">
    <citation type="journal article" date="2019" name="Syst. Appl. Microbiol.">
        <title>Microvirga tunisiensis sp. nov., a root nodule symbiotic bacterium isolated from Lupinus micranthus and L. luteus grown in Northern Tunisia.</title>
        <authorList>
            <person name="Msaddak A."/>
            <person name="Rejili M."/>
            <person name="Duran D."/>
            <person name="Mars M."/>
            <person name="Palacios J.M."/>
            <person name="Ruiz-Argueso T."/>
            <person name="Rey L."/>
            <person name="Imperial J."/>
        </authorList>
    </citation>
    <scope>NUCLEOTIDE SEQUENCE [LARGE SCALE GENOMIC DNA]</scope>
    <source>
        <strain evidence="1 2">Lmie10</strain>
    </source>
</reference>
<dbReference type="Proteomes" id="UP000403266">
    <property type="component" value="Unassembled WGS sequence"/>
</dbReference>
<evidence type="ECO:0000313" key="1">
    <source>
        <dbReference type="EMBL" id="MPR29326.1"/>
    </source>
</evidence>
<proteinExistence type="predicted"/>
<dbReference type="AlphaFoldDB" id="A0A5N7MZH1"/>
<evidence type="ECO:0000313" key="2">
    <source>
        <dbReference type="Proteomes" id="UP000403266"/>
    </source>
</evidence>
<comment type="caution">
    <text evidence="1">The sequence shown here is derived from an EMBL/GenBank/DDBJ whole genome shotgun (WGS) entry which is preliminary data.</text>
</comment>